<proteinExistence type="predicted"/>
<feature type="transmembrane region" description="Helical" evidence="1">
    <location>
        <begin position="159"/>
        <end position="178"/>
    </location>
</feature>
<protein>
    <submittedName>
        <fullName evidence="2">Uncharacterized protein</fullName>
    </submittedName>
</protein>
<evidence type="ECO:0000256" key="1">
    <source>
        <dbReference type="SAM" id="Phobius"/>
    </source>
</evidence>
<name>A0ABY9XYI7_9FLAO</name>
<organism evidence="2 3">
    <name type="scientific">Thalassobellus suaedae</name>
    <dbReference type="NCBI Taxonomy" id="3074124"/>
    <lineage>
        <taxon>Bacteria</taxon>
        <taxon>Pseudomonadati</taxon>
        <taxon>Bacteroidota</taxon>
        <taxon>Flavobacteriia</taxon>
        <taxon>Flavobacteriales</taxon>
        <taxon>Flavobacteriaceae</taxon>
        <taxon>Thalassobellus</taxon>
    </lineage>
</organism>
<dbReference type="EMBL" id="CP134537">
    <property type="protein sequence ID" value="WNH10763.1"/>
    <property type="molecule type" value="Genomic_DNA"/>
</dbReference>
<dbReference type="Proteomes" id="UP001302806">
    <property type="component" value="Chromosome"/>
</dbReference>
<reference evidence="2 3" key="1">
    <citation type="submission" date="2023-09" db="EMBL/GenBank/DDBJ databases">
        <title>Thalassobella suaedae gen. nov., sp. nov., a marine bacterium of the family Flavobacteriaceae isolated from a halophyte Suaeda japonica.</title>
        <authorList>
            <person name="Lee S.Y."/>
            <person name="Hwang C.Y."/>
        </authorList>
    </citation>
    <scope>NUCLEOTIDE SEQUENCE [LARGE SCALE GENOMIC DNA]</scope>
    <source>
        <strain evidence="2 3">HL-DH14</strain>
    </source>
</reference>
<accession>A0ABY9XYI7</accession>
<evidence type="ECO:0000313" key="2">
    <source>
        <dbReference type="EMBL" id="WNH10763.1"/>
    </source>
</evidence>
<evidence type="ECO:0000313" key="3">
    <source>
        <dbReference type="Proteomes" id="UP001302806"/>
    </source>
</evidence>
<dbReference type="RefSeq" id="WP_415866998.1">
    <property type="nucleotide sequence ID" value="NZ_CP134537.1"/>
</dbReference>
<sequence>MKKKNEIKYKEWSEHLTNTKEKSDYSLKRMDLMIISISGGGLYVLFETLREFKTGKIDIENTNLLLFTGIFLLVTILLNFGSQLSAYYANHFEEEYIQNELKILDDSRLNKKEKLILEIEQKKFDKKKNNFDLTTDILNGLSIITLITGLSLLTYFSYSIFYTLYLSSILYYFQLLFFQF</sequence>
<feature type="transmembrane region" description="Helical" evidence="1">
    <location>
        <begin position="66"/>
        <end position="89"/>
    </location>
</feature>
<feature type="transmembrane region" description="Helical" evidence="1">
    <location>
        <begin position="30"/>
        <end position="46"/>
    </location>
</feature>
<keyword evidence="1" id="KW-0472">Membrane</keyword>
<keyword evidence="1" id="KW-1133">Transmembrane helix</keyword>
<feature type="transmembrane region" description="Helical" evidence="1">
    <location>
        <begin position="133"/>
        <end position="153"/>
    </location>
</feature>
<keyword evidence="1" id="KW-0812">Transmembrane</keyword>
<gene>
    <name evidence="2" type="ORF">RHP51_09055</name>
</gene>